<dbReference type="InterPro" id="IPR005740">
    <property type="entry name" value="ParE_type2"/>
</dbReference>
<dbReference type="Pfam" id="PF02518">
    <property type="entry name" value="HATPase_c"/>
    <property type="match status" value="1"/>
</dbReference>
<comment type="catalytic activity">
    <reaction evidence="1">
        <text>ATP-dependent breakage, passage and rejoining of double-stranded DNA.</text>
        <dbReference type="EC" id="5.6.2.2"/>
    </reaction>
</comment>
<dbReference type="Proteomes" id="UP000574133">
    <property type="component" value="Unassembled WGS sequence"/>
</dbReference>
<evidence type="ECO:0000313" key="13">
    <source>
        <dbReference type="EMBL" id="MBB6676571.1"/>
    </source>
</evidence>
<dbReference type="InterPro" id="IPR001241">
    <property type="entry name" value="Topo_IIA"/>
</dbReference>
<protein>
    <recommendedName>
        <fullName evidence="4">DNA topoisomerase (ATP-hydrolyzing)</fullName>
        <ecNumber evidence="4">5.6.2.2</ecNumber>
    </recommendedName>
</protein>
<dbReference type="Pfam" id="PF00986">
    <property type="entry name" value="DNA_gyraseB_C"/>
    <property type="match status" value="1"/>
</dbReference>
<keyword evidence="8" id="KW-0238">DNA-binding</keyword>
<comment type="similarity">
    <text evidence="3">Belongs to the type II topoisomerase GyrB family.</text>
</comment>
<evidence type="ECO:0000256" key="6">
    <source>
        <dbReference type="ARBA" id="ARBA00022842"/>
    </source>
</evidence>
<comment type="caution">
    <text evidence="13">The sequence shown here is derived from an EMBL/GenBank/DDBJ whole genome shotgun (WGS) entry which is preliminary data.</text>
</comment>
<dbReference type="CDD" id="cd16928">
    <property type="entry name" value="HATPase_GyrB-like"/>
    <property type="match status" value="1"/>
</dbReference>
<dbReference type="PANTHER" id="PTHR45866">
    <property type="entry name" value="DNA GYRASE/TOPOISOMERASE SUBUNIT B"/>
    <property type="match status" value="1"/>
</dbReference>
<evidence type="ECO:0000256" key="4">
    <source>
        <dbReference type="ARBA" id="ARBA00012895"/>
    </source>
</evidence>
<dbReference type="PROSITE" id="PS00177">
    <property type="entry name" value="TOPOISOMERASE_II"/>
    <property type="match status" value="1"/>
</dbReference>
<dbReference type="InterPro" id="IPR014721">
    <property type="entry name" value="Ribsml_uS5_D2-typ_fold_subgr"/>
</dbReference>
<dbReference type="PROSITE" id="PS50880">
    <property type="entry name" value="TOPRIM"/>
    <property type="match status" value="1"/>
</dbReference>
<dbReference type="GO" id="GO:0006265">
    <property type="term" value="P:DNA topological change"/>
    <property type="evidence" value="ECO:0007669"/>
    <property type="project" value="InterPro"/>
</dbReference>
<dbReference type="InterPro" id="IPR018522">
    <property type="entry name" value="TopoIIA_CS"/>
</dbReference>
<evidence type="ECO:0000313" key="14">
    <source>
        <dbReference type="Proteomes" id="UP000574133"/>
    </source>
</evidence>
<dbReference type="Pfam" id="PF01751">
    <property type="entry name" value="Toprim"/>
    <property type="match status" value="1"/>
</dbReference>
<dbReference type="Gene3D" id="3.40.50.670">
    <property type="match status" value="1"/>
</dbReference>
<keyword evidence="5" id="KW-0479">Metal-binding</keyword>
<evidence type="ECO:0000256" key="10">
    <source>
        <dbReference type="ARBA" id="ARBA00063644"/>
    </source>
</evidence>
<dbReference type="Gene3D" id="3.30.565.10">
    <property type="entry name" value="Histidine kinase-like ATPase, C-terminal domain"/>
    <property type="match status" value="1"/>
</dbReference>
<evidence type="ECO:0000256" key="5">
    <source>
        <dbReference type="ARBA" id="ARBA00022723"/>
    </source>
</evidence>
<dbReference type="SUPFAM" id="SSF56719">
    <property type="entry name" value="Type II DNA topoisomerase"/>
    <property type="match status" value="1"/>
</dbReference>
<dbReference type="GO" id="GO:0005524">
    <property type="term" value="F:ATP binding"/>
    <property type="evidence" value="ECO:0007669"/>
    <property type="project" value="InterPro"/>
</dbReference>
<dbReference type="NCBIfam" id="NF004189">
    <property type="entry name" value="PRK05644.1"/>
    <property type="match status" value="1"/>
</dbReference>
<name>A0A841TDP4_9BACL</name>
<dbReference type="EC" id="5.6.2.2" evidence="4"/>
<dbReference type="FunFam" id="3.40.50.670:FF:000002">
    <property type="entry name" value="DNA gyrase subunit B"/>
    <property type="match status" value="1"/>
</dbReference>
<keyword evidence="7" id="KW-0799">Topoisomerase</keyword>
<dbReference type="GO" id="GO:0005694">
    <property type="term" value="C:chromosome"/>
    <property type="evidence" value="ECO:0007669"/>
    <property type="project" value="InterPro"/>
</dbReference>
<dbReference type="CDD" id="cd00822">
    <property type="entry name" value="TopoII_Trans_DNA_gyrase"/>
    <property type="match status" value="1"/>
</dbReference>
<sequence length="658" mass="72854">MAEQIDLFASPATQAQAEYGADDIQVLEGLTAVRKRPGMYIGSTTSAGLHHLVWEIVDNSVDEHLANYCSRIDVTVHSDNSVTVQDNGRGIPTGMHKTGIPTPQVVYTILHAGGKFGGGGYKKSGGLHGVGASVTNALSEWLEVEIYRDGKIHKMRFETWTDTNGKEHVGEPVTGLEVLGNTNRTGTKVTFKPDAKVFHGNVSLNYDTLAERLQEIAFLNSGLKIVLKDQRSGGQEDTFYYEGGASQFVQFLNEEKTVLHDVVHFSAEKDDIEVEIALQYNDGYTETIASFVNSIPTRGGGTHETGFKTAYTRVMNEYARKTGQLKEKDKNLEGNDLREGMMAVINIKMADVEFVGQTKDQLGSASARSATDAVVAEKMAIFLEENPQVGQMLIRKSIQASKAREAARKARDEIRSGKKRSDSPSLGGKLSPAQSKDSSRNELFIVEGDSAGGSAKQGRDSKYQAILPLKGKPMNPEKAKLADILKNDEYKAIIATIGAGIGSEFDVEESNYAKIIIMTDADTDGAHIQVLLLTFFYRYMKSLIEAGKVFIAQPPLYKITRKSGKLETVRYAWTDEQLQNYLKEFGKNAELQRYKGLGEMNPEQLWETTMNPETRTLLQVQIEDAAKAERRVTTLMGDKVDPRKRWIIDNVDFTEYEE</sequence>
<dbReference type="InterPro" id="IPR013506">
    <property type="entry name" value="Topo_IIA_bsu_dom2"/>
</dbReference>
<evidence type="ECO:0000259" key="12">
    <source>
        <dbReference type="PROSITE" id="PS50880"/>
    </source>
</evidence>
<dbReference type="InterPro" id="IPR002288">
    <property type="entry name" value="DNA_gyrase_B_C"/>
</dbReference>
<dbReference type="NCBIfam" id="TIGR01058">
    <property type="entry name" value="parE_Gpos"/>
    <property type="match status" value="1"/>
</dbReference>
<dbReference type="PRINTS" id="PR01159">
    <property type="entry name" value="DNAGYRASEB"/>
</dbReference>
<dbReference type="GO" id="GO:0034335">
    <property type="term" value="F:DNA negative supercoiling activity"/>
    <property type="evidence" value="ECO:0007669"/>
    <property type="project" value="UniProtKB-ARBA"/>
</dbReference>
<reference evidence="13 14" key="1">
    <citation type="submission" date="2020-08" db="EMBL/GenBank/DDBJ databases">
        <title>Cohnella phylogeny.</title>
        <authorList>
            <person name="Dunlap C."/>
        </authorList>
    </citation>
    <scope>NUCLEOTIDE SEQUENCE [LARGE SCALE GENOMIC DNA]</scope>
    <source>
        <strain evidence="13 14">DSM 103658</strain>
    </source>
</reference>
<keyword evidence="9 13" id="KW-0413">Isomerase</keyword>
<dbReference type="SUPFAM" id="SSF55874">
    <property type="entry name" value="ATPase domain of HSP90 chaperone/DNA topoisomerase II/histidine kinase"/>
    <property type="match status" value="1"/>
</dbReference>
<comment type="cofactor">
    <cofactor evidence="2">
        <name>Mg(2+)</name>
        <dbReference type="ChEBI" id="CHEBI:18420"/>
    </cofactor>
</comment>
<feature type="compositionally biased region" description="Basic and acidic residues" evidence="11">
    <location>
        <begin position="402"/>
        <end position="422"/>
    </location>
</feature>
<feature type="region of interest" description="Disordered" evidence="11">
    <location>
        <begin position="400"/>
        <end position="441"/>
    </location>
</feature>
<dbReference type="SMART" id="SM00433">
    <property type="entry name" value="TOP2c"/>
    <property type="match status" value="1"/>
</dbReference>
<dbReference type="InterPro" id="IPR000565">
    <property type="entry name" value="Topo_IIA_B"/>
</dbReference>
<dbReference type="InterPro" id="IPR036890">
    <property type="entry name" value="HATPase_C_sf"/>
</dbReference>
<evidence type="ECO:0000256" key="1">
    <source>
        <dbReference type="ARBA" id="ARBA00000185"/>
    </source>
</evidence>
<evidence type="ECO:0000256" key="8">
    <source>
        <dbReference type="ARBA" id="ARBA00023125"/>
    </source>
</evidence>
<dbReference type="InterPro" id="IPR013759">
    <property type="entry name" value="Topo_IIA_B_C"/>
</dbReference>
<keyword evidence="6" id="KW-0460">Magnesium</keyword>
<evidence type="ECO:0000256" key="11">
    <source>
        <dbReference type="SAM" id="MobiDB-lite"/>
    </source>
</evidence>
<dbReference type="InterPro" id="IPR020568">
    <property type="entry name" value="Ribosomal_Su5_D2-typ_SF"/>
</dbReference>
<dbReference type="FunFam" id="3.30.230.10:FF:000005">
    <property type="entry name" value="DNA gyrase subunit B"/>
    <property type="match status" value="1"/>
</dbReference>
<dbReference type="Gene3D" id="3.30.230.10">
    <property type="match status" value="1"/>
</dbReference>
<dbReference type="InterPro" id="IPR013760">
    <property type="entry name" value="Topo_IIA-like_dom_sf"/>
</dbReference>
<dbReference type="RefSeq" id="WP_185177863.1">
    <property type="nucleotide sequence ID" value="NZ_CBCSEP010000013.1"/>
</dbReference>
<dbReference type="PANTHER" id="PTHR45866:SF12">
    <property type="entry name" value="DNA TOPOISOMERASE 4 SUBUNIT B"/>
    <property type="match status" value="1"/>
</dbReference>
<dbReference type="GO" id="GO:0046872">
    <property type="term" value="F:metal ion binding"/>
    <property type="evidence" value="ECO:0007669"/>
    <property type="project" value="UniProtKB-KW"/>
</dbReference>
<dbReference type="EMBL" id="JACJVN010000019">
    <property type="protein sequence ID" value="MBB6676571.1"/>
    <property type="molecule type" value="Genomic_DNA"/>
</dbReference>
<evidence type="ECO:0000256" key="2">
    <source>
        <dbReference type="ARBA" id="ARBA00001946"/>
    </source>
</evidence>
<evidence type="ECO:0000256" key="9">
    <source>
        <dbReference type="ARBA" id="ARBA00023235"/>
    </source>
</evidence>
<proteinExistence type="inferred from homology"/>
<evidence type="ECO:0000256" key="7">
    <source>
        <dbReference type="ARBA" id="ARBA00023029"/>
    </source>
</evidence>
<comment type="subunit">
    <text evidence="10">Heterotetramer composed of ParC and ParE.</text>
</comment>
<dbReference type="AlphaFoldDB" id="A0A841TDP4"/>
<dbReference type="SUPFAM" id="SSF54211">
    <property type="entry name" value="Ribosomal protein S5 domain 2-like"/>
    <property type="match status" value="1"/>
</dbReference>
<dbReference type="PRINTS" id="PR00418">
    <property type="entry name" value="TPI2FAMILY"/>
</dbReference>
<dbReference type="FunFam" id="3.30.565.10:FF:000002">
    <property type="entry name" value="DNA gyrase subunit B"/>
    <property type="match status" value="1"/>
</dbReference>
<keyword evidence="14" id="KW-1185">Reference proteome</keyword>
<dbReference type="Pfam" id="PF00204">
    <property type="entry name" value="DNA_gyraseB"/>
    <property type="match status" value="1"/>
</dbReference>
<feature type="domain" description="Toprim" evidence="12">
    <location>
        <begin position="441"/>
        <end position="555"/>
    </location>
</feature>
<accession>A0A841TDP4</accession>
<organism evidence="13 14">
    <name type="scientific">Cohnella lubricantis</name>
    <dbReference type="NCBI Taxonomy" id="2163172"/>
    <lineage>
        <taxon>Bacteria</taxon>
        <taxon>Bacillati</taxon>
        <taxon>Bacillota</taxon>
        <taxon>Bacilli</taxon>
        <taxon>Bacillales</taxon>
        <taxon>Paenibacillaceae</taxon>
        <taxon>Cohnella</taxon>
    </lineage>
</organism>
<dbReference type="SMART" id="SM00387">
    <property type="entry name" value="HATPase_c"/>
    <property type="match status" value="1"/>
</dbReference>
<dbReference type="GO" id="GO:0003677">
    <property type="term" value="F:DNA binding"/>
    <property type="evidence" value="ECO:0007669"/>
    <property type="project" value="UniProtKB-KW"/>
</dbReference>
<gene>
    <name evidence="13" type="primary">parE</name>
    <name evidence="13" type="ORF">H4Q31_04430</name>
</gene>
<dbReference type="InterPro" id="IPR003594">
    <property type="entry name" value="HATPase_dom"/>
</dbReference>
<dbReference type="InterPro" id="IPR006171">
    <property type="entry name" value="TOPRIM_dom"/>
</dbReference>
<evidence type="ECO:0000256" key="3">
    <source>
        <dbReference type="ARBA" id="ARBA00010708"/>
    </source>
</evidence>